<evidence type="ECO:0000256" key="1">
    <source>
        <dbReference type="SAM" id="SignalP"/>
    </source>
</evidence>
<dbReference type="Proteomes" id="UP000000933">
    <property type="component" value="Chromosome"/>
</dbReference>
<dbReference type="Pfam" id="PF06245">
    <property type="entry name" value="DUF1015"/>
    <property type="match status" value="1"/>
</dbReference>
<dbReference type="AlphaFoldDB" id="D5H9E4"/>
<reference evidence="2 3" key="1">
    <citation type="journal article" date="2010" name="ISME J.">
        <title>Fine-scale evolution: genomic, phenotypic and ecological differentiation in two coexisting Salinibacter ruber strains.</title>
        <authorList>
            <person name="Pena A."/>
            <person name="Teeling H."/>
            <person name="Huerta-Cepas J."/>
            <person name="Santos F."/>
            <person name="Yarza P."/>
            <person name="Brito-Echeverria J."/>
            <person name="Lucio M."/>
            <person name="Schmitt-Kopplin P."/>
            <person name="Meseguer I."/>
            <person name="Schenowitz C."/>
            <person name="Dossat C."/>
            <person name="Barbe V."/>
            <person name="Dopazo J."/>
            <person name="Rossello-Mora R."/>
            <person name="Schuler M."/>
            <person name="Glockner F.O."/>
            <person name="Amann R."/>
            <person name="Gabaldon T."/>
            <person name="Anton J."/>
        </authorList>
    </citation>
    <scope>NUCLEOTIDE SEQUENCE [LARGE SCALE GENOMIC DNA]</scope>
    <source>
        <strain evidence="2 3">M8</strain>
    </source>
</reference>
<dbReference type="EMBL" id="FP565814">
    <property type="protein sequence ID" value="CBH24649.1"/>
    <property type="molecule type" value="Genomic_DNA"/>
</dbReference>
<evidence type="ECO:0008006" key="4">
    <source>
        <dbReference type="Google" id="ProtNLM"/>
    </source>
</evidence>
<keyword evidence="1" id="KW-0732">Signal</keyword>
<dbReference type="InterPro" id="IPR008323">
    <property type="entry name" value="UCP033563"/>
</dbReference>
<protein>
    <recommendedName>
        <fullName evidence="4">DUF1015 domain-containing protein</fullName>
    </recommendedName>
</protein>
<dbReference type="PANTHER" id="PTHR36454">
    <property type="entry name" value="LMO2823 PROTEIN"/>
    <property type="match status" value="1"/>
</dbReference>
<dbReference type="PIRSF" id="PIRSF033563">
    <property type="entry name" value="UCP033563"/>
    <property type="match status" value="1"/>
</dbReference>
<organism evidence="2 3">
    <name type="scientific">Salinibacter ruber (strain M8)</name>
    <dbReference type="NCBI Taxonomy" id="761659"/>
    <lineage>
        <taxon>Bacteria</taxon>
        <taxon>Pseudomonadati</taxon>
        <taxon>Rhodothermota</taxon>
        <taxon>Rhodothermia</taxon>
        <taxon>Rhodothermales</taxon>
        <taxon>Salinibacteraceae</taxon>
        <taxon>Salinibacter</taxon>
    </lineage>
</organism>
<dbReference type="PANTHER" id="PTHR36454:SF1">
    <property type="entry name" value="DUF1015 DOMAIN-CONTAINING PROTEIN"/>
    <property type="match status" value="1"/>
</dbReference>
<dbReference type="KEGG" id="srm:SRM_01728"/>
<evidence type="ECO:0000313" key="3">
    <source>
        <dbReference type="Proteomes" id="UP000000933"/>
    </source>
</evidence>
<accession>D5H9E4</accession>
<feature type="chain" id="PRO_5003072475" description="DUF1015 domain-containing protein" evidence="1">
    <location>
        <begin position="23"/>
        <end position="444"/>
    </location>
</feature>
<feature type="signal peptide" evidence="1">
    <location>
        <begin position="1"/>
        <end position="22"/>
    </location>
</feature>
<evidence type="ECO:0000313" key="2">
    <source>
        <dbReference type="EMBL" id="CBH24649.1"/>
    </source>
</evidence>
<sequence length="444" mass="49677">MRLHTLACILASCSSISLTKVAMSMATVHPFRAVRPRPQHFEEIASVPYDVVDTSEARDRAEGKPRSFLHVARPEIDLAPERDLYDDAVYEQGAVNLRRFVEADYTVREEAPTVYVYRLVMDGREQTGVFGGVSVAEYDEGTIVKHEETRPAKEDDRTRHILAQQAHAEPVMLTYRDDETIHSLVSDVQAQDPLYDFEAEDGVRHTVWKAPAPSPLVEAFQNVEHLYIADGHHRCKAASRAAATLRQSEESEADVPGYEMFTAVLFPMSHMHIMAYNRIVHELPTSPRDFLEQLARDFEVTRNVDDPVPAQKGLVCLYLDGAWHRLALPEPEGDRVVDRLDVSRLSEHLLEPRLGISDQRRDPNIDFVGGIRGTDALEARVESGAAQLAISMYPTHIEELVAVSDEGSLMPPKSTWFEPKLRSGLVVHDFAEDVPNDASGAPAV</sequence>
<dbReference type="HOGENOM" id="CLU_031277_0_0_10"/>
<gene>
    <name evidence="2" type="ordered locus">SRM_01728</name>
</gene>
<proteinExistence type="predicted"/>
<reference evidence="3" key="2">
    <citation type="submission" date="2010-04" db="EMBL/GenBank/DDBJ databases">
        <title>Genome sequence of Salinibacter ruber M8.</title>
        <authorList>
            <consortium name="Genoscope"/>
        </authorList>
    </citation>
    <scope>NUCLEOTIDE SEQUENCE [LARGE SCALE GENOMIC DNA]</scope>
    <source>
        <strain evidence="3">M8</strain>
    </source>
</reference>
<name>D5H9E4_SALRM</name>